<evidence type="ECO:0000256" key="1">
    <source>
        <dbReference type="SAM" id="MobiDB-lite"/>
    </source>
</evidence>
<feature type="compositionally biased region" description="Polar residues" evidence="1">
    <location>
        <begin position="228"/>
        <end position="238"/>
    </location>
</feature>
<feature type="compositionally biased region" description="Basic and acidic residues" evidence="1">
    <location>
        <begin position="239"/>
        <end position="249"/>
    </location>
</feature>
<sequence>MSAVKSIAVVAPTKTYYHAVSASSGGGVIMAGGVLGTILATAALNTVTAGKSHSSFNDTVTEKLGDTGLNRKFVDALEAELKDAGYDVKEIELSGADMPRVTVRRDGTQMLKGPIYEGADAIMVVQNSDGYYASGTFSLYTRDVGAYITLYKGDTLDRIFSDQLRFNSGSSDSYRYATYLELNSDLPHAIQGVDEAAMALVPDFKADLLASLGVSAKTARAATPPQPGQTVQTAQKADTVQKPDSAKAE</sequence>
<evidence type="ECO:0000313" key="3">
    <source>
        <dbReference type="Proteomes" id="UP000235616"/>
    </source>
</evidence>
<dbReference type="Proteomes" id="UP000235616">
    <property type="component" value="Unassembled WGS sequence"/>
</dbReference>
<dbReference type="AlphaFoldDB" id="A0A2N7VLR1"/>
<gene>
    <name evidence="2" type="ORF">C0Z18_17600</name>
</gene>
<reference evidence="2 3" key="1">
    <citation type="submission" date="2018-01" db="EMBL/GenBank/DDBJ databases">
        <title>Whole genome analyses suggest that Burkholderia sensu lato contains two further novel genera in the rhizoxinica-symbiotica group Mycetohabitans gen. nov., and Trinickia gen. nov.: implications for the evolution of diazotrophy and nodulation in the Burkholderiaceae.</title>
        <authorList>
            <person name="Estrada-de los Santos P."/>
            <person name="Palmer M."/>
            <person name="Chavez-Ramirez B."/>
            <person name="Beukes C."/>
            <person name="Steenkamp E.T."/>
            <person name="Hirsch A.M."/>
            <person name="Manyaka P."/>
            <person name="Maluk M."/>
            <person name="Lafos M."/>
            <person name="Crook M."/>
            <person name="Gross E."/>
            <person name="Simon M.F."/>
            <person name="Bueno dos Reis Junior F."/>
            <person name="Poole P.S."/>
            <person name="Venter S.N."/>
            <person name="James E.K."/>
        </authorList>
    </citation>
    <scope>NUCLEOTIDE SEQUENCE [LARGE SCALE GENOMIC DNA]</scope>
    <source>
        <strain evidence="2 3">GIMN1.004</strain>
    </source>
</reference>
<name>A0A2N7VLR1_9BURK</name>
<protein>
    <submittedName>
        <fullName evidence="2">Uncharacterized protein</fullName>
    </submittedName>
</protein>
<evidence type="ECO:0000313" key="2">
    <source>
        <dbReference type="EMBL" id="PMS18055.1"/>
    </source>
</evidence>
<accession>A0A2N7VLR1</accession>
<proteinExistence type="predicted"/>
<keyword evidence="3" id="KW-1185">Reference proteome</keyword>
<organism evidence="2 3">
    <name type="scientific">Trinickia dabaoshanensis</name>
    <dbReference type="NCBI Taxonomy" id="564714"/>
    <lineage>
        <taxon>Bacteria</taxon>
        <taxon>Pseudomonadati</taxon>
        <taxon>Pseudomonadota</taxon>
        <taxon>Betaproteobacteria</taxon>
        <taxon>Burkholderiales</taxon>
        <taxon>Burkholderiaceae</taxon>
        <taxon>Trinickia</taxon>
    </lineage>
</organism>
<dbReference type="EMBL" id="PNYA01000016">
    <property type="protein sequence ID" value="PMS18055.1"/>
    <property type="molecule type" value="Genomic_DNA"/>
</dbReference>
<feature type="region of interest" description="Disordered" evidence="1">
    <location>
        <begin position="219"/>
        <end position="249"/>
    </location>
</feature>
<comment type="caution">
    <text evidence="2">The sequence shown here is derived from an EMBL/GenBank/DDBJ whole genome shotgun (WGS) entry which is preliminary data.</text>
</comment>